<keyword evidence="3" id="KW-1185">Reference proteome</keyword>
<name>A0AA86RN79_9EUKA</name>
<dbReference type="EMBL" id="CAXDID020000397">
    <property type="protein sequence ID" value="CAL6086953.1"/>
    <property type="molecule type" value="Genomic_DNA"/>
</dbReference>
<evidence type="ECO:0000313" key="3">
    <source>
        <dbReference type="Proteomes" id="UP001642409"/>
    </source>
</evidence>
<accession>A0AA86RN79</accession>
<evidence type="ECO:0000313" key="2">
    <source>
        <dbReference type="EMBL" id="CAL6086953.1"/>
    </source>
</evidence>
<reference evidence="1" key="1">
    <citation type="submission" date="2023-06" db="EMBL/GenBank/DDBJ databases">
        <authorList>
            <person name="Kurt Z."/>
        </authorList>
    </citation>
    <scope>NUCLEOTIDE SEQUENCE</scope>
</reference>
<gene>
    <name evidence="2" type="ORF">HINF_LOCUS63413</name>
    <name evidence="1" type="ORF">HINF_LOCUS65563</name>
</gene>
<dbReference type="Proteomes" id="UP001642409">
    <property type="component" value="Unassembled WGS sequence"/>
</dbReference>
<protein>
    <submittedName>
        <fullName evidence="2">Hypothetical_protein</fullName>
    </submittedName>
</protein>
<comment type="caution">
    <text evidence="1">The sequence shown here is derived from an EMBL/GenBank/DDBJ whole genome shotgun (WGS) entry which is preliminary data.</text>
</comment>
<evidence type="ECO:0000313" key="1">
    <source>
        <dbReference type="EMBL" id="CAI9977918.1"/>
    </source>
</evidence>
<dbReference type="AlphaFoldDB" id="A0AA86RN79"/>
<dbReference type="EMBL" id="CATOUU010001181">
    <property type="protein sequence ID" value="CAI9977918.1"/>
    <property type="molecule type" value="Genomic_DNA"/>
</dbReference>
<organism evidence="1">
    <name type="scientific">Hexamita inflata</name>
    <dbReference type="NCBI Taxonomy" id="28002"/>
    <lineage>
        <taxon>Eukaryota</taxon>
        <taxon>Metamonada</taxon>
        <taxon>Diplomonadida</taxon>
        <taxon>Hexamitidae</taxon>
        <taxon>Hexamitinae</taxon>
        <taxon>Hexamita</taxon>
    </lineage>
</organism>
<reference evidence="2 3" key="2">
    <citation type="submission" date="2024-07" db="EMBL/GenBank/DDBJ databases">
        <authorList>
            <person name="Akdeniz Z."/>
        </authorList>
    </citation>
    <scope>NUCLEOTIDE SEQUENCE [LARGE SCALE GENOMIC DNA]</scope>
</reference>
<sequence>MLQQKSKEQMKLRTQDQRQDRKVFLLSPFIPSNGRQWTLAELDTPKGPLDLLLPGDWVMVWKVGKVQYINSWVQKQRPSFFSFPHSITQRSVFHQISQNFGIHGVIGYLLL</sequence>
<proteinExistence type="predicted"/>